<gene>
    <name evidence="4" type="ORF">SEMRO_39_G024210.1</name>
</gene>
<organism evidence="4 5">
    <name type="scientific">Seminavis robusta</name>
    <dbReference type="NCBI Taxonomy" id="568900"/>
    <lineage>
        <taxon>Eukaryota</taxon>
        <taxon>Sar</taxon>
        <taxon>Stramenopiles</taxon>
        <taxon>Ochrophyta</taxon>
        <taxon>Bacillariophyta</taxon>
        <taxon>Bacillariophyceae</taxon>
        <taxon>Bacillariophycidae</taxon>
        <taxon>Naviculales</taxon>
        <taxon>Naviculaceae</taxon>
        <taxon>Seminavis</taxon>
    </lineage>
</organism>
<accession>A0A9N8H2L9</accession>
<evidence type="ECO:0000313" key="4">
    <source>
        <dbReference type="EMBL" id="CAB9498491.1"/>
    </source>
</evidence>
<keyword evidence="1" id="KW-0863">Zinc-finger</keyword>
<feature type="compositionally biased region" description="Basic and acidic residues" evidence="2">
    <location>
        <begin position="413"/>
        <end position="446"/>
    </location>
</feature>
<dbReference type="PROSITE" id="PS50157">
    <property type="entry name" value="ZINC_FINGER_C2H2_2"/>
    <property type="match status" value="1"/>
</dbReference>
<evidence type="ECO:0000256" key="2">
    <source>
        <dbReference type="SAM" id="MobiDB-lite"/>
    </source>
</evidence>
<evidence type="ECO:0000259" key="3">
    <source>
        <dbReference type="PROSITE" id="PS50157"/>
    </source>
</evidence>
<feature type="compositionally biased region" description="Low complexity" evidence="2">
    <location>
        <begin position="572"/>
        <end position="584"/>
    </location>
</feature>
<protein>
    <recommendedName>
        <fullName evidence="3">C2H2-type domain-containing protein</fullName>
    </recommendedName>
</protein>
<feature type="region of interest" description="Disordered" evidence="2">
    <location>
        <begin position="1"/>
        <end position="942"/>
    </location>
</feature>
<feature type="compositionally biased region" description="Low complexity" evidence="2">
    <location>
        <begin position="663"/>
        <end position="675"/>
    </location>
</feature>
<feature type="compositionally biased region" description="Basic and acidic residues" evidence="2">
    <location>
        <begin position="272"/>
        <end position="289"/>
    </location>
</feature>
<feature type="compositionally biased region" description="Basic and acidic residues" evidence="2">
    <location>
        <begin position="249"/>
        <end position="264"/>
    </location>
</feature>
<feature type="compositionally biased region" description="Acidic residues" evidence="2">
    <location>
        <begin position="801"/>
        <end position="810"/>
    </location>
</feature>
<name>A0A9N8H2L9_9STRA</name>
<feature type="compositionally biased region" description="Polar residues" evidence="2">
    <location>
        <begin position="676"/>
        <end position="691"/>
    </location>
</feature>
<sequence length="1458" mass="156124">MDPTTAHELEEVDSSNKENEHHVVVAKMRDSDSRSPRSPTLARRILQHVKAGTLAKSTYPMPPSATRVKIRRKLRKKRHSGEMPGSEEDTVQSPSKRRRLSPDRDKTEETKEATKEADEPEAEKEAEEDDDSSKDDTANQKPAAVANKETVANKGTDHPKQNTGTPKVRRRVRRGQPDTWLQARNKAKALESQKNGSSSKDLTKKKPAASVNKETDQQNTGPPKGRRNKPHNNDNAVESQENVASSKELTNKEPAAGKETDAHKANPTCKTVEPEEGKPTEESPKKDMDTVEEVLDGDTSSDSVLGTTYLKDNSNDISFNLSKSSAESSKKSNKYISGSSTDSKDNSAQEEEMQCSPAKDVSSRLGTSIDLEKSPIVAGPPLRLSDISAITQADEDGDDDADKPNVLSSKSEASLRREQERLAKERQQNHNKNGDKTDSSHDKDSMETAQSPQSRRRSRSRDLDLMPRSPNPRPLQRSKTDSAVARPPAREPDPPRYPLRSHSTNNVARKDSAPVLPVRRPPVDTTALKTARQRRHPRRPVDAAELQAAKLNLVTGRSRPRCRKLMAGGKTGTSTAGSATSAGAESKDTEPTSTTGIAGGKVGTASASDETVSPATGKSATSAGTESKEAEPTPTSAGGKAGRTSVSGDATAGASGMAGGKTGSASASDKSATSARAGNSPSTGKSDTSAGAESKETEVAPTVAGGHAGNSKEAEPTSTMAGGAGGKAGSASVSGETTAGASSGNDNSNQLGGLVLEKNDKEAGPTPTTAGGKAGSALLSHKTKEAEPTPTEAEAELIPTMDDDDDEDSEPAASETSDKADNSNPASGDSEKESALSPKKMAGASVATAATGGLTDTNNKSSKVLAMDDDNNDGAGDNTATKKAEAIRGGKTGSTLLSNETKEAEPTATTMGGGTAGSSSCGDKTKEAEPTSGTGRGKGNAGDNKHVCPARCGKRFESQAKLDEHLLAVAGAKRSGKPNQHWKIAEARGLMISTKATKKKLQLRSVESLRDQLKLGTLMKDAVDELNCDLSIDNLGALSKANRDELEQMMNMRADLLRLLKAQEKGEIDPPLSEEEIKNMQIDHITAKIENLANLAMDGWSVHDTRKNHPNSIVSAAQQPQFVPPEENLKDGSGHIRAIFSVQGVTKSPGYNCLTDTINTILGKRVLKVDQVKQEIRSQAKKPGRRSAKTNALVTVTRLENLAVVLPKLTNGDCMLVSMFQPQAKSPDHPDGKTPAQLQRRKAEIKEDFMSAPPRFGVLFSYKQGCYIASASLFDAAGKEHGHCFSYNAGASAVCDGTFKTAHTISDEDRQNFSEDDWNQKLCADYGDHIKCIELKCVYQVRVKFDSVVKGKYPHFIGWEKYGKDAGNSMTLWRAQACSKVLRGLQGWNDDDDDDDDDDEPTQWVCSAGCGEKFRSQEDEKKHIKEMAAKSRSSATKHAQRWASIEWLEKTLEDYQAR</sequence>
<feature type="compositionally biased region" description="Low complexity" evidence="2">
    <location>
        <begin position="764"/>
        <end position="777"/>
    </location>
</feature>
<dbReference type="EMBL" id="CAICTM010000039">
    <property type="protein sequence ID" value="CAB9498491.1"/>
    <property type="molecule type" value="Genomic_DNA"/>
</dbReference>
<keyword evidence="1" id="KW-0862">Zinc</keyword>
<feature type="compositionally biased region" description="Polar residues" evidence="2">
    <location>
        <begin position="736"/>
        <end position="751"/>
    </location>
</feature>
<feature type="domain" description="C2H2-type" evidence="3">
    <location>
        <begin position="946"/>
        <end position="974"/>
    </location>
</feature>
<evidence type="ECO:0000256" key="1">
    <source>
        <dbReference type="PROSITE-ProRule" id="PRU00042"/>
    </source>
</evidence>
<keyword evidence="5" id="KW-1185">Reference proteome</keyword>
<feature type="compositionally biased region" description="Basic and acidic residues" evidence="2">
    <location>
        <begin position="1"/>
        <end position="35"/>
    </location>
</feature>
<dbReference type="Proteomes" id="UP001153069">
    <property type="component" value="Unassembled WGS sequence"/>
</dbReference>
<feature type="compositionally biased region" description="Basic residues" evidence="2">
    <location>
        <begin position="68"/>
        <end position="79"/>
    </location>
</feature>
<evidence type="ECO:0000313" key="5">
    <source>
        <dbReference type="Proteomes" id="UP001153069"/>
    </source>
</evidence>
<feature type="compositionally biased region" description="Polar residues" evidence="2">
    <location>
        <begin position="298"/>
        <end position="321"/>
    </location>
</feature>
<feature type="compositionally biased region" description="Polar residues" evidence="2">
    <location>
        <begin position="233"/>
        <end position="248"/>
    </location>
</feature>
<feature type="compositionally biased region" description="Acidic residues" evidence="2">
    <location>
        <begin position="118"/>
        <end position="133"/>
    </location>
</feature>
<reference evidence="4" key="1">
    <citation type="submission" date="2020-06" db="EMBL/GenBank/DDBJ databases">
        <authorList>
            <consortium name="Plant Systems Biology data submission"/>
        </authorList>
    </citation>
    <scope>NUCLEOTIDE SEQUENCE</scope>
    <source>
        <strain evidence="4">D6</strain>
    </source>
</reference>
<comment type="caution">
    <text evidence="4">The sequence shown here is derived from an EMBL/GenBank/DDBJ whole genome shotgun (WGS) entry which is preliminary data.</text>
</comment>
<feature type="compositionally biased region" description="Low complexity" evidence="2">
    <location>
        <begin position="842"/>
        <end position="855"/>
    </location>
</feature>
<dbReference type="GO" id="GO:0008270">
    <property type="term" value="F:zinc ion binding"/>
    <property type="evidence" value="ECO:0007669"/>
    <property type="project" value="UniProtKB-KW"/>
</dbReference>
<dbReference type="InterPro" id="IPR013087">
    <property type="entry name" value="Znf_C2H2_type"/>
</dbReference>
<feature type="compositionally biased region" description="Polar residues" evidence="2">
    <location>
        <begin position="605"/>
        <end position="625"/>
    </location>
</feature>
<proteinExistence type="predicted"/>
<keyword evidence="1" id="KW-0479">Metal-binding</keyword>
<feature type="compositionally biased region" description="Basic and acidic residues" evidence="2">
    <location>
        <begin position="100"/>
        <end position="117"/>
    </location>
</feature>